<evidence type="ECO:0000256" key="1">
    <source>
        <dbReference type="SAM" id="MobiDB-lite"/>
    </source>
</evidence>
<name>A0A9N9T1K4_DIABA</name>
<feature type="compositionally biased region" description="Polar residues" evidence="1">
    <location>
        <begin position="1"/>
        <end position="15"/>
    </location>
</feature>
<organism evidence="2 3">
    <name type="scientific">Diabrotica balteata</name>
    <name type="common">Banded cucumber beetle</name>
    <dbReference type="NCBI Taxonomy" id="107213"/>
    <lineage>
        <taxon>Eukaryota</taxon>
        <taxon>Metazoa</taxon>
        <taxon>Ecdysozoa</taxon>
        <taxon>Arthropoda</taxon>
        <taxon>Hexapoda</taxon>
        <taxon>Insecta</taxon>
        <taxon>Pterygota</taxon>
        <taxon>Neoptera</taxon>
        <taxon>Endopterygota</taxon>
        <taxon>Coleoptera</taxon>
        <taxon>Polyphaga</taxon>
        <taxon>Cucujiformia</taxon>
        <taxon>Chrysomeloidea</taxon>
        <taxon>Chrysomelidae</taxon>
        <taxon>Galerucinae</taxon>
        <taxon>Diabroticina</taxon>
        <taxon>Diabroticites</taxon>
        <taxon>Diabrotica</taxon>
    </lineage>
</organism>
<dbReference type="PANTHER" id="PTHR10773">
    <property type="entry name" value="DNA-DIRECTED RNA POLYMERASES I, II, AND III SUBUNIT RPABC2"/>
    <property type="match status" value="1"/>
</dbReference>
<feature type="region of interest" description="Disordered" evidence="1">
    <location>
        <begin position="1"/>
        <end position="79"/>
    </location>
</feature>
<feature type="compositionally biased region" description="Low complexity" evidence="1">
    <location>
        <begin position="34"/>
        <end position="45"/>
    </location>
</feature>
<accession>A0A9N9T1K4</accession>
<keyword evidence="3" id="KW-1185">Reference proteome</keyword>
<dbReference type="OrthoDB" id="6774673at2759"/>
<evidence type="ECO:0000313" key="3">
    <source>
        <dbReference type="Proteomes" id="UP001153709"/>
    </source>
</evidence>
<dbReference type="AlphaFoldDB" id="A0A9N9T1K4"/>
<feature type="compositionally biased region" description="Basic and acidic residues" evidence="1">
    <location>
        <begin position="16"/>
        <end position="29"/>
    </location>
</feature>
<dbReference type="Proteomes" id="UP001153709">
    <property type="component" value="Chromosome 4"/>
</dbReference>
<proteinExistence type="predicted"/>
<sequence>MCGNVQSNNTDSDFESYQHQEEGDEKPGPENRQTNSNLGSGTSSNAAPSISGFPSDILYGLDDDSDIEPSYDPEEDSDVLLSDEDDILRQKKTKKKLPENESKLNVVGVSHVYLENTLHTIQVKRSRNIRIKNSGNKRVKADTKKLRVEGVFTDLFDSYCLLRANQVDFPVQAYSMIQFQQFFNKKDQCNTFCSYRTGNITEEAWHAHQKRKQDSRDEMEKDKRKAQLGNQFTIELDFQVVKLAPFIHTNAFYYKTKLACHNLTVYNLATKHASCYWFSEDQNNQLVALTFTSCLLDFLSRYCVTENKKPITIFLDGCTVQNRNEVMANALLNFSMLHNITVHQKFLEVEHTQIEVDSVNTCIERKLKNREIKVPRQIVNVPTVVDIRSIFYNPLRHIKVKLDHTESDWTDLPVRPKNDPHNIQISCIIYRTM</sequence>
<feature type="compositionally biased region" description="Acidic residues" evidence="1">
    <location>
        <begin position="61"/>
        <end position="79"/>
    </location>
</feature>
<evidence type="ECO:0000313" key="2">
    <source>
        <dbReference type="EMBL" id="CAG9833675.1"/>
    </source>
</evidence>
<protein>
    <submittedName>
        <fullName evidence="2">Uncharacterized protein</fullName>
    </submittedName>
</protein>
<dbReference type="PANTHER" id="PTHR10773:SF19">
    <property type="match status" value="1"/>
</dbReference>
<reference evidence="2" key="1">
    <citation type="submission" date="2022-01" db="EMBL/GenBank/DDBJ databases">
        <authorList>
            <person name="King R."/>
        </authorList>
    </citation>
    <scope>NUCLEOTIDE SEQUENCE</scope>
</reference>
<gene>
    <name evidence="2" type="ORF">DIABBA_LOCUS7058</name>
</gene>
<dbReference type="EMBL" id="OU898279">
    <property type="protein sequence ID" value="CAG9833675.1"/>
    <property type="molecule type" value="Genomic_DNA"/>
</dbReference>